<comment type="similarity">
    <text evidence="1">Belongs to the ros/MucR family.</text>
</comment>
<protein>
    <submittedName>
        <fullName evidence="3">MucR family transcriptional regulator</fullName>
    </submittedName>
</protein>
<dbReference type="Gene3D" id="1.10.10.1550">
    <property type="entry name" value="ROS/MUCR transcriptional regulator protein"/>
    <property type="match status" value="1"/>
</dbReference>
<reference evidence="3 4" key="1">
    <citation type="submission" date="2023-03" db="EMBL/GenBank/DDBJ databases">
        <title>Novosphingobium cyanobacteriorum sp. nov., isolated from a eutrophic reservoir during the Microcystis bloom period.</title>
        <authorList>
            <person name="Kang M."/>
            <person name="Le V."/>
            <person name="Ko S.-R."/>
            <person name="Lee S.-A."/>
            <person name="Ahn C.-Y."/>
        </authorList>
    </citation>
    <scope>NUCLEOTIDE SEQUENCE [LARGE SCALE GENOMIC DNA]</scope>
    <source>
        <strain evidence="3 4">HBC54</strain>
    </source>
</reference>
<feature type="compositionally biased region" description="Basic residues" evidence="2">
    <location>
        <begin position="140"/>
        <end position="150"/>
    </location>
</feature>
<sequence length="161" mass="17487">MAPTELLDLVSDIVSAHVSNNTVATSDLPNIIKSVHDALTGLGKVEQSAEKAPEPAVSVRSSIKPDMITCLDCGRKSKMLKRHLANEHGMSPTDYRAKWNLPRDYPMVAPNYAEKRRVLAKQIGLGRKPAAPVVETPTVAKRKNASRKKAVPAVDRIEAAT</sequence>
<accession>A0ABT6CS77</accession>
<gene>
    <name evidence="3" type="ORF">POM99_20285</name>
</gene>
<dbReference type="RefSeq" id="WP_277280515.1">
    <property type="nucleotide sequence ID" value="NZ_JAROCY010000030.1"/>
</dbReference>
<dbReference type="EMBL" id="JAROCY010000030">
    <property type="protein sequence ID" value="MDF8335552.1"/>
    <property type="molecule type" value="Genomic_DNA"/>
</dbReference>
<organism evidence="3 4">
    <name type="scientific">Novosphingobium cyanobacteriorum</name>
    <dbReference type="NCBI Taxonomy" id="3024215"/>
    <lineage>
        <taxon>Bacteria</taxon>
        <taxon>Pseudomonadati</taxon>
        <taxon>Pseudomonadota</taxon>
        <taxon>Alphaproteobacteria</taxon>
        <taxon>Sphingomonadales</taxon>
        <taxon>Sphingomonadaceae</taxon>
        <taxon>Novosphingobium</taxon>
    </lineage>
</organism>
<evidence type="ECO:0000313" key="4">
    <source>
        <dbReference type="Proteomes" id="UP001222770"/>
    </source>
</evidence>
<dbReference type="InterPro" id="IPR008807">
    <property type="entry name" value="ROS_MUCR"/>
</dbReference>
<feature type="region of interest" description="Disordered" evidence="2">
    <location>
        <begin position="138"/>
        <end position="161"/>
    </location>
</feature>
<dbReference type="Pfam" id="PF05443">
    <property type="entry name" value="ROS_MUCR"/>
    <property type="match status" value="1"/>
</dbReference>
<evidence type="ECO:0000313" key="3">
    <source>
        <dbReference type="EMBL" id="MDF8335552.1"/>
    </source>
</evidence>
<evidence type="ECO:0000256" key="1">
    <source>
        <dbReference type="ARBA" id="ARBA00007031"/>
    </source>
</evidence>
<dbReference type="Proteomes" id="UP001222770">
    <property type="component" value="Unassembled WGS sequence"/>
</dbReference>
<proteinExistence type="inferred from homology"/>
<keyword evidence="4" id="KW-1185">Reference proteome</keyword>
<name>A0ABT6CS77_9SPHN</name>
<comment type="caution">
    <text evidence="3">The sequence shown here is derived from an EMBL/GenBank/DDBJ whole genome shotgun (WGS) entry which is preliminary data.</text>
</comment>
<dbReference type="InterPro" id="IPR041920">
    <property type="entry name" value="ROS/MUCR_sf"/>
</dbReference>
<evidence type="ECO:0000256" key="2">
    <source>
        <dbReference type="SAM" id="MobiDB-lite"/>
    </source>
</evidence>